<evidence type="ECO:0000313" key="2">
    <source>
        <dbReference type="Proteomes" id="UP000620046"/>
    </source>
</evidence>
<reference evidence="2" key="1">
    <citation type="journal article" date="2019" name="Int. J. Syst. Evol. Microbiol.">
        <title>The Global Catalogue of Microorganisms (GCM) 10K type strain sequencing project: providing services to taxonomists for standard genome sequencing and annotation.</title>
        <authorList>
            <consortium name="The Broad Institute Genomics Platform"/>
            <consortium name="The Broad Institute Genome Sequencing Center for Infectious Disease"/>
            <person name="Wu L."/>
            <person name="Ma J."/>
        </authorList>
    </citation>
    <scope>NUCLEOTIDE SEQUENCE [LARGE SCALE GENOMIC DNA]</scope>
    <source>
        <strain evidence="2">CGMCC 1.15439</strain>
    </source>
</reference>
<accession>A0ABQ1G9D4</accession>
<dbReference type="Proteomes" id="UP000620046">
    <property type="component" value="Unassembled WGS sequence"/>
</dbReference>
<sequence>MTSLQLSHTIVAVQQHMAYLMKKADEDPEGGEHEDYLIARSVLKTLQEAKRAKG</sequence>
<organism evidence="1 2">
    <name type="scientific">Dyella nitratireducens</name>
    <dbReference type="NCBI Taxonomy" id="1849580"/>
    <lineage>
        <taxon>Bacteria</taxon>
        <taxon>Pseudomonadati</taxon>
        <taxon>Pseudomonadota</taxon>
        <taxon>Gammaproteobacteria</taxon>
        <taxon>Lysobacterales</taxon>
        <taxon>Rhodanobacteraceae</taxon>
        <taxon>Dyella</taxon>
    </lineage>
</organism>
<comment type="caution">
    <text evidence="1">The sequence shown here is derived from an EMBL/GenBank/DDBJ whole genome shotgun (WGS) entry which is preliminary data.</text>
</comment>
<protein>
    <submittedName>
        <fullName evidence="1">Uncharacterized protein</fullName>
    </submittedName>
</protein>
<name>A0ABQ1G9D4_9GAMM</name>
<dbReference type="EMBL" id="BMJA01000002">
    <property type="protein sequence ID" value="GGA39315.1"/>
    <property type="molecule type" value="Genomic_DNA"/>
</dbReference>
<keyword evidence="2" id="KW-1185">Reference proteome</keyword>
<proteinExistence type="predicted"/>
<gene>
    <name evidence="1" type="ORF">GCM10010981_30710</name>
</gene>
<evidence type="ECO:0000313" key="1">
    <source>
        <dbReference type="EMBL" id="GGA39315.1"/>
    </source>
</evidence>